<evidence type="ECO:0000259" key="19">
    <source>
        <dbReference type="Pfam" id="PF24621"/>
    </source>
</evidence>
<dbReference type="GO" id="GO:0000166">
    <property type="term" value="F:nucleotide binding"/>
    <property type="evidence" value="ECO:0007669"/>
    <property type="project" value="UniProtKB-KW"/>
</dbReference>
<keyword evidence="9 17" id="KW-0028">Amino-acid biosynthesis</keyword>
<sequence length="370" mass="40579">MTSVFAVRLVSPRYSPPYPVIIGKDLVKDLGDILAEYTRLNPLNCLVAYPQPLEWLANTVVQGLSSFCTHVYKFALPDGEDAKRLEKVLELVEFMHRLGFSRRDLVVVAGGGAASDSAGFAAAIYKRGVPYVNIPSTLLSMVDAAIGGKVAVNHAGLKNLLGTFYQPRAVIEDVSLLATLPKLEVLSGLGEIVKYAYTLSAELHDMLVKHGTKVVEEPNLLAEAVSYSVNSKARIVELDEREEYGLREILNFGHTFGHALEEAAKGEVKHGIAVAWGCVVESWAGVHLGFTPRWVAEELESLVRRLGFPQPKLPEFDILTTLMAKDKKVHGDVIRGVFPLAPGRGLVVDVRLKDYVEAVRRAAARVWRGE</sequence>
<keyword evidence="14 17" id="KW-0057">Aromatic amino acid biosynthesis</keyword>
<dbReference type="Gene3D" id="3.40.50.1970">
    <property type="match status" value="1"/>
</dbReference>
<evidence type="ECO:0000256" key="7">
    <source>
        <dbReference type="ARBA" id="ARBA00017684"/>
    </source>
</evidence>
<evidence type="ECO:0000313" key="21">
    <source>
        <dbReference type="Proteomes" id="UP000001037"/>
    </source>
</evidence>
<dbReference type="UniPathway" id="UPA00053">
    <property type="reaction ID" value="UER00085"/>
</dbReference>
<dbReference type="PIRSF" id="PIRSF001455">
    <property type="entry name" value="DHQ_synth"/>
    <property type="match status" value="1"/>
</dbReference>
<evidence type="ECO:0000256" key="6">
    <source>
        <dbReference type="ARBA" id="ARBA00013031"/>
    </source>
</evidence>
<dbReference type="AlphaFoldDB" id="G0EHA3"/>
<dbReference type="GO" id="GO:0046872">
    <property type="term" value="F:metal ion binding"/>
    <property type="evidence" value="ECO:0007669"/>
    <property type="project" value="UniProtKB-KW"/>
</dbReference>
<comment type="caution">
    <text evidence="17">Lacks conserved residue(s) required for the propagation of feature annotation.</text>
</comment>
<dbReference type="Pfam" id="PF24621">
    <property type="entry name" value="DHQS_C"/>
    <property type="match status" value="1"/>
</dbReference>
<dbReference type="Gene3D" id="1.20.1090.10">
    <property type="entry name" value="Dehydroquinate synthase-like - alpha domain"/>
    <property type="match status" value="1"/>
</dbReference>
<protein>
    <recommendedName>
        <fullName evidence="7 17">3-dehydroquinate synthase</fullName>
        <shortName evidence="17">DHQS</shortName>
        <ecNumber evidence="6 17">4.2.3.4</ecNumber>
    </recommendedName>
</protein>
<dbReference type="OrthoDB" id="21407at2157"/>
<dbReference type="InterPro" id="IPR016037">
    <property type="entry name" value="DHQ_synth_AroB"/>
</dbReference>
<comment type="similarity">
    <text evidence="5 17">Belongs to the sugar phosphate cyclases superfamily. Dehydroquinate synthase family.</text>
</comment>
<keyword evidence="21" id="KW-1185">Reference proteome</keyword>
<evidence type="ECO:0000256" key="9">
    <source>
        <dbReference type="ARBA" id="ARBA00022605"/>
    </source>
</evidence>
<dbReference type="CDD" id="cd08195">
    <property type="entry name" value="DHQS"/>
    <property type="match status" value="1"/>
</dbReference>
<evidence type="ECO:0000256" key="15">
    <source>
        <dbReference type="ARBA" id="ARBA00023239"/>
    </source>
</evidence>
<dbReference type="Pfam" id="PF01761">
    <property type="entry name" value="DHQ_synthase"/>
    <property type="match status" value="1"/>
</dbReference>
<feature type="binding site" evidence="17">
    <location>
        <begin position="112"/>
        <end position="116"/>
    </location>
    <ligand>
        <name>NAD(+)</name>
        <dbReference type="ChEBI" id="CHEBI:57540"/>
    </ligand>
</feature>
<feature type="domain" description="3-dehydroquinate synthase C-terminal" evidence="19">
    <location>
        <begin position="188"/>
        <end position="329"/>
    </location>
</feature>
<dbReference type="InterPro" id="IPR056179">
    <property type="entry name" value="DHQS_C"/>
</dbReference>
<comment type="cofactor">
    <cofactor evidence="17">
        <name>Co(2+)</name>
        <dbReference type="ChEBI" id="CHEBI:48828"/>
    </cofactor>
    <cofactor evidence="17">
        <name>Zn(2+)</name>
        <dbReference type="ChEBI" id="CHEBI:29105"/>
    </cofactor>
    <text evidence="17">Binds 1 divalent metal cation per subunit. Can use either Co(2+) or Zn(2+).</text>
</comment>
<feature type="binding site" evidence="17">
    <location>
        <position position="254"/>
    </location>
    <ligand>
        <name>Zn(2+)</name>
        <dbReference type="ChEBI" id="CHEBI:29105"/>
    </ligand>
</feature>
<evidence type="ECO:0000259" key="18">
    <source>
        <dbReference type="Pfam" id="PF01761"/>
    </source>
</evidence>
<dbReference type="InParanoid" id="G0EHA3"/>
<comment type="catalytic activity">
    <reaction evidence="1 17">
        <text>7-phospho-2-dehydro-3-deoxy-D-arabino-heptonate = 3-dehydroquinate + phosphate</text>
        <dbReference type="Rhea" id="RHEA:21968"/>
        <dbReference type="ChEBI" id="CHEBI:32364"/>
        <dbReference type="ChEBI" id="CHEBI:43474"/>
        <dbReference type="ChEBI" id="CHEBI:58394"/>
        <dbReference type="EC" id="4.2.3.4"/>
    </reaction>
</comment>
<comment type="cofactor">
    <cofactor evidence="2 17">
        <name>NAD(+)</name>
        <dbReference type="ChEBI" id="CHEBI:57540"/>
    </cofactor>
</comment>
<accession>G0EHA3</accession>
<evidence type="ECO:0000256" key="11">
    <source>
        <dbReference type="ARBA" id="ARBA00022741"/>
    </source>
</evidence>
<gene>
    <name evidence="17" type="primary">aroB</name>
    <name evidence="20" type="ordered locus">Pyrfu_1469</name>
</gene>
<name>G0EHA3_PYRF1</name>
<evidence type="ECO:0000256" key="17">
    <source>
        <dbReference type="HAMAP-Rule" id="MF_00110"/>
    </source>
</evidence>
<dbReference type="InterPro" id="IPR030963">
    <property type="entry name" value="DHQ_synth_fam"/>
</dbReference>
<evidence type="ECO:0000313" key="20">
    <source>
        <dbReference type="EMBL" id="AEM39327.1"/>
    </source>
</evidence>
<evidence type="ECO:0000256" key="10">
    <source>
        <dbReference type="ARBA" id="ARBA00022723"/>
    </source>
</evidence>
<evidence type="ECO:0000256" key="12">
    <source>
        <dbReference type="ARBA" id="ARBA00022833"/>
    </source>
</evidence>
<dbReference type="KEGG" id="pfm:Pyrfu_1469"/>
<dbReference type="HAMAP" id="MF_00110">
    <property type="entry name" value="DHQ_synthase"/>
    <property type="match status" value="1"/>
</dbReference>
<evidence type="ECO:0000256" key="1">
    <source>
        <dbReference type="ARBA" id="ARBA00001393"/>
    </source>
</evidence>
<feature type="binding site" evidence="17">
    <location>
        <position position="191"/>
    </location>
    <ligand>
        <name>Zn(2+)</name>
        <dbReference type="ChEBI" id="CHEBI:29105"/>
    </ligand>
</feature>
<evidence type="ECO:0000256" key="3">
    <source>
        <dbReference type="ARBA" id="ARBA00004496"/>
    </source>
</evidence>
<dbReference type="PANTHER" id="PTHR43622:SF7">
    <property type="entry name" value="3-DEHYDROQUINATE SYNTHASE, CHLOROPLASTIC"/>
    <property type="match status" value="1"/>
</dbReference>
<comment type="pathway">
    <text evidence="4 17">Metabolic intermediate biosynthesis; chorismate biosynthesis; chorismate from D-erythrose 4-phosphate and phosphoenolpyruvate: step 2/7.</text>
</comment>
<keyword evidence="13 17" id="KW-0520">NAD</keyword>
<dbReference type="SUPFAM" id="SSF56796">
    <property type="entry name" value="Dehydroquinate synthase-like"/>
    <property type="match status" value="1"/>
</dbReference>
<feature type="domain" description="3-dehydroquinate synthase N-terminal" evidence="18">
    <location>
        <begin position="74"/>
        <end position="185"/>
    </location>
</feature>
<keyword evidence="10 17" id="KW-0479">Metal-binding</keyword>
<feature type="binding site" evidence="17">
    <location>
        <position position="158"/>
    </location>
    <ligand>
        <name>NAD(+)</name>
        <dbReference type="ChEBI" id="CHEBI:57540"/>
    </ligand>
</feature>
<dbReference type="STRING" id="694429.Pyrfu_1469"/>
<organism evidence="20 21">
    <name type="scientific">Pyrolobus fumarii (strain DSM 11204 / 1A)</name>
    <dbReference type="NCBI Taxonomy" id="694429"/>
    <lineage>
        <taxon>Archaea</taxon>
        <taxon>Thermoproteota</taxon>
        <taxon>Thermoprotei</taxon>
        <taxon>Desulfurococcales</taxon>
        <taxon>Pyrodictiaceae</taxon>
        <taxon>Pyrolobus</taxon>
    </lineage>
</organism>
<proteinExistence type="inferred from homology"/>
<evidence type="ECO:0000256" key="14">
    <source>
        <dbReference type="ARBA" id="ARBA00023141"/>
    </source>
</evidence>
<comment type="subcellular location">
    <subcellularLocation>
        <location evidence="3 17">Cytoplasm</location>
    </subcellularLocation>
</comment>
<keyword evidence="8 17" id="KW-0963">Cytoplasm</keyword>
<evidence type="ECO:0000256" key="2">
    <source>
        <dbReference type="ARBA" id="ARBA00001911"/>
    </source>
</evidence>
<keyword evidence="16 17" id="KW-0170">Cobalt</keyword>
<evidence type="ECO:0000256" key="8">
    <source>
        <dbReference type="ARBA" id="ARBA00022490"/>
    </source>
</evidence>
<evidence type="ECO:0000256" key="4">
    <source>
        <dbReference type="ARBA" id="ARBA00004661"/>
    </source>
</evidence>
<dbReference type="HOGENOM" id="CLU_001201_0_2_2"/>
<dbReference type="FunCoup" id="G0EHA3">
    <property type="interactions" value="148"/>
</dbReference>
<evidence type="ECO:0000256" key="5">
    <source>
        <dbReference type="ARBA" id="ARBA00005412"/>
    </source>
</evidence>
<dbReference type="GO" id="GO:0003856">
    <property type="term" value="F:3-dehydroquinate synthase activity"/>
    <property type="evidence" value="ECO:0007669"/>
    <property type="project" value="UniProtKB-UniRule"/>
</dbReference>
<evidence type="ECO:0000256" key="16">
    <source>
        <dbReference type="ARBA" id="ARBA00023285"/>
    </source>
</evidence>
<dbReference type="eggNOG" id="arCOG00983">
    <property type="taxonomic scope" value="Archaea"/>
</dbReference>
<dbReference type="PANTHER" id="PTHR43622">
    <property type="entry name" value="3-DEHYDROQUINATE SYNTHASE"/>
    <property type="match status" value="1"/>
</dbReference>
<dbReference type="GO" id="GO:0008652">
    <property type="term" value="P:amino acid biosynthetic process"/>
    <property type="evidence" value="ECO:0007669"/>
    <property type="project" value="UniProtKB-KW"/>
</dbReference>
<dbReference type="InterPro" id="IPR050071">
    <property type="entry name" value="Dehydroquinate_synthase"/>
</dbReference>
<dbReference type="EMBL" id="CP002838">
    <property type="protein sequence ID" value="AEM39327.1"/>
    <property type="molecule type" value="Genomic_DNA"/>
</dbReference>
<keyword evidence="12 17" id="KW-0862">Zinc</keyword>
<dbReference type="InterPro" id="IPR030960">
    <property type="entry name" value="DHQS/DOIS_N"/>
</dbReference>
<feature type="binding site" evidence="17">
    <location>
        <position position="149"/>
    </location>
    <ligand>
        <name>NAD(+)</name>
        <dbReference type="ChEBI" id="CHEBI:57540"/>
    </ligand>
</feature>
<evidence type="ECO:0000256" key="13">
    <source>
        <dbReference type="ARBA" id="ARBA00023027"/>
    </source>
</evidence>
<keyword evidence="15 17" id="KW-0456">Lyase</keyword>
<keyword evidence="11 17" id="KW-0547">Nucleotide-binding</keyword>
<dbReference type="Proteomes" id="UP000001037">
    <property type="component" value="Chromosome"/>
</dbReference>
<reference evidence="20 21" key="1">
    <citation type="journal article" date="2011" name="Stand. Genomic Sci.">
        <title>Complete genome sequence of the hyperthermophilic chemolithoautotroph Pyrolobus fumarii type strain (1A).</title>
        <authorList>
            <person name="Anderson I."/>
            <person name="Goker M."/>
            <person name="Nolan M."/>
            <person name="Lucas S."/>
            <person name="Hammon N."/>
            <person name="Deshpande S."/>
            <person name="Cheng J.F."/>
            <person name="Tapia R."/>
            <person name="Han C."/>
            <person name="Goodwin L."/>
            <person name="Pitluck S."/>
            <person name="Huntemann M."/>
            <person name="Liolios K."/>
            <person name="Ivanova N."/>
            <person name="Pagani I."/>
            <person name="Mavromatis K."/>
            <person name="Ovchinikova G."/>
            <person name="Pati A."/>
            <person name="Chen A."/>
            <person name="Palaniappan K."/>
            <person name="Land M."/>
            <person name="Hauser L."/>
            <person name="Brambilla E.M."/>
            <person name="Huber H."/>
            <person name="Yasawong M."/>
            <person name="Rohde M."/>
            <person name="Spring S."/>
            <person name="Abt B."/>
            <person name="Sikorski J."/>
            <person name="Wirth R."/>
            <person name="Detter J.C."/>
            <person name="Woyke T."/>
            <person name="Bristow J."/>
            <person name="Eisen J.A."/>
            <person name="Markowitz V."/>
            <person name="Hugenholtz P."/>
            <person name="Kyrpides N.C."/>
            <person name="Klenk H.P."/>
            <person name="Lapidus A."/>
        </authorList>
    </citation>
    <scope>NUCLEOTIDE SEQUENCE [LARGE SCALE GENOMIC DNA]</scope>
    <source>
        <strain evidence="21">DSM 11204 / 1A</strain>
    </source>
</reference>
<dbReference type="GO" id="GO:0009073">
    <property type="term" value="P:aromatic amino acid family biosynthetic process"/>
    <property type="evidence" value="ECO:0007669"/>
    <property type="project" value="UniProtKB-KW"/>
</dbReference>
<dbReference type="GO" id="GO:0005737">
    <property type="term" value="C:cytoplasm"/>
    <property type="evidence" value="ECO:0007669"/>
    <property type="project" value="UniProtKB-SubCell"/>
</dbReference>
<dbReference type="GO" id="GO:0009423">
    <property type="term" value="P:chorismate biosynthetic process"/>
    <property type="evidence" value="ECO:0007669"/>
    <property type="project" value="UniProtKB-UniRule"/>
</dbReference>
<comment type="function">
    <text evidence="17">Catalyzes the conversion of 3-deoxy-D-arabino-heptulosonate 7-phosphate (DAHP) to dehydroquinate (DHQ).</text>
</comment>
<dbReference type="EC" id="4.2.3.4" evidence="6 17"/>
<feature type="binding site" evidence="17">
    <location>
        <position position="270"/>
    </location>
    <ligand>
        <name>Zn(2+)</name>
        <dbReference type="ChEBI" id="CHEBI:29105"/>
    </ligand>
</feature>